<feature type="region of interest" description="Disordered" evidence="6">
    <location>
        <begin position="392"/>
        <end position="422"/>
    </location>
</feature>
<dbReference type="GO" id="GO:0005886">
    <property type="term" value="C:plasma membrane"/>
    <property type="evidence" value="ECO:0007669"/>
    <property type="project" value="UniProtKB-SubCell"/>
</dbReference>
<dbReference type="Pfam" id="PF02653">
    <property type="entry name" value="BPD_transp_2"/>
    <property type="match status" value="1"/>
</dbReference>
<evidence type="ECO:0000256" key="6">
    <source>
        <dbReference type="SAM" id="MobiDB-lite"/>
    </source>
</evidence>
<keyword evidence="4 7" id="KW-1133">Transmembrane helix</keyword>
<evidence type="ECO:0000256" key="5">
    <source>
        <dbReference type="ARBA" id="ARBA00023136"/>
    </source>
</evidence>
<keyword evidence="3 7" id="KW-0812">Transmembrane</keyword>
<feature type="transmembrane region" description="Helical" evidence="7">
    <location>
        <begin position="277"/>
        <end position="297"/>
    </location>
</feature>
<feature type="transmembrane region" description="Helical" evidence="7">
    <location>
        <begin position="114"/>
        <end position="131"/>
    </location>
</feature>
<feature type="transmembrane region" description="Helical" evidence="7">
    <location>
        <begin position="84"/>
        <end position="102"/>
    </location>
</feature>
<evidence type="ECO:0000256" key="3">
    <source>
        <dbReference type="ARBA" id="ARBA00022692"/>
    </source>
</evidence>
<keyword evidence="5 7" id="KW-0472">Membrane</keyword>
<evidence type="ECO:0000313" key="9">
    <source>
        <dbReference type="Proteomes" id="UP000824193"/>
    </source>
</evidence>
<feature type="transmembrane region" description="Helical" evidence="7">
    <location>
        <begin position="21"/>
        <end position="41"/>
    </location>
</feature>
<sequence>MNGGLSKLWQKDGTKSVLASLISILIGMAVGGVIILVVGLGNKNLGLSGAWEGIRLVFGGLFSTGRNAAGQLTFGFNPTSVGNMLFRATPLILTGLSVAVAFKTGLFNIGAPGQYLMGTAATLMLALGIPTEVVPAPLVWVIAFLGGMLAGALWGCIPGIVKAFLNINEVLACIMTNWIAANLVTWMFDGSNYRNLVENTKSGYIYKTSYNGVQTAKLGLDKLFPGSQVNGGIIVAIVIAILVYVLMNKTTLGYELKACGANRHAARYAGISDKRNIVLSMAIAGALSGAAASLYYLAGNTEFFWSTYQTLPATGFNGIPVALLAASNPIGVIFTGCFMSMLDIVGLQLTNLTAYNEYITDVIIAVIVYLSAFSLVIKLWLSGRGKKHKAAPAEAAAAPAPAPDTPAAAPDGAQDAKGGEAK</sequence>
<dbReference type="EMBL" id="DXFW01000013">
    <property type="protein sequence ID" value="HIX05491.1"/>
    <property type="molecule type" value="Genomic_DNA"/>
</dbReference>
<dbReference type="PANTHER" id="PTHR47089:SF1">
    <property type="entry name" value="GUANOSINE ABC TRANSPORTER PERMEASE PROTEIN NUPP"/>
    <property type="match status" value="1"/>
</dbReference>
<protein>
    <submittedName>
        <fullName evidence="8">ABC transporter permease</fullName>
    </submittedName>
</protein>
<evidence type="ECO:0000256" key="1">
    <source>
        <dbReference type="ARBA" id="ARBA00004651"/>
    </source>
</evidence>
<proteinExistence type="predicted"/>
<organism evidence="8 9">
    <name type="scientific">Candidatus Allofournierella pullicola</name>
    <dbReference type="NCBI Taxonomy" id="2838596"/>
    <lineage>
        <taxon>Bacteria</taxon>
        <taxon>Bacillati</taxon>
        <taxon>Bacillota</taxon>
        <taxon>Clostridia</taxon>
        <taxon>Eubacteriales</taxon>
        <taxon>Oscillospiraceae</taxon>
        <taxon>Allofournierella</taxon>
    </lineage>
</organism>
<comment type="caution">
    <text evidence="8">The sequence shown here is derived from an EMBL/GenBank/DDBJ whole genome shotgun (WGS) entry which is preliminary data.</text>
</comment>
<reference evidence="8" key="1">
    <citation type="journal article" date="2021" name="PeerJ">
        <title>Extensive microbial diversity within the chicken gut microbiome revealed by metagenomics and culture.</title>
        <authorList>
            <person name="Gilroy R."/>
            <person name="Ravi A."/>
            <person name="Getino M."/>
            <person name="Pursley I."/>
            <person name="Horton D.L."/>
            <person name="Alikhan N.F."/>
            <person name="Baker D."/>
            <person name="Gharbi K."/>
            <person name="Hall N."/>
            <person name="Watson M."/>
            <person name="Adriaenssens E.M."/>
            <person name="Foster-Nyarko E."/>
            <person name="Jarju S."/>
            <person name="Secka A."/>
            <person name="Antonio M."/>
            <person name="Oren A."/>
            <person name="Chaudhuri R.R."/>
            <person name="La Ragione R."/>
            <person name="Hildebrand F."/>
            <person name="Pallen M.J."/>
        </authorList>
    </citation>
    <scope>NUCLEOTIDE SEQUENCE</scope>
    <source>
        <strain evidence="8">2239</strain>
    </source>
</reference>
<feature type="transmembrane region" description="Helical" evidence="7">
    <location>
        <begin position="229"/>
        <end position="247"/>
    </location>
</feature>
<feature type="compositionally biased region" description="Low complexity" evidence="6">
    <location>
        <begin position="392"/>
        <end position="416"/>
    </location>
</feature>
<feature type="transmembrane region" description="Helical" evidence="7">
    <location>
        <begin position="169"/>
        <end position="188"/>
    </location>
</feature>
<comment type="subcellular location">
    <subcellularLocation>
        <location evidence="1">Cell membrane</location>
        <topology evidence="1">Multi-pass membrane protein</topology>
    </subcellularLocation>
</comment>
<keyword evidence="2" id="KW-1003">Cell membrane</keyword>
<accession>A0A9D1V3P2</accession>
<reference evidence="8" key="2">
    <citation type="submission" date="2021-04" db="EMBL/GenBank/DDBJ databases">
        <authorList>
            <person name="Gilroy R."/>
        </authorList>
    </citation>
    <scope>NUCLEOTIDE SEQUENCE</scope>
    <source>
        <strain evidence="8">2239</strain>
    </source>
</reference>
<dbReference type="AlphaFoldDB" id="A0A9D1V3P2"/>
<feature type="transmembrane region" description="Helical" evidence="7">
    <location>
        <begin position="362"/>
        <end position="381"/>
    </location>
</feature>
<feature type="transmembrane region" description="Helical" evidence="7">
    <location>
        <begin position="332"/>
        <end position="350"/>
    </location>
</feature>
<gene>
    <name evidence="8" type="ORF">H9865_05225</name>
</gene>
<feature type="transmembrane region" description="Helical" evidence="7">
    <location>
        <begin position="137"/>
        <end position="157"/>
    </location>
</feature>
<evidence type="ECO:0000256" key="4">
    <source>
        <dbReference type="ARBA" id="ARBA00022989"/>
    </source>
</evidence>
<evidence type="ECO:0000256" key="7">
    <source>
        <dbReference type="SAM" id="Phobius"/>
    </source>
</evidence>
<dbReference type="PANTHER" id="PTHR47089">
    <property type="entry name" value="ABC TRANSPORTER, PERMEASE PROTEIN"/>
    <property type="match status" value="1"/>
</dbReference>
<dbReference type="GO" id="GO:0022857">
    <property type="term" value="F:transmembrane transporter activity"/>
    <property type="evidence" value="ECO:0007669"/>
    <property type="project" value="InterPro"/>
</dbReference>
<dbReference type="CDD" id="cd06580">
    <property type="entry name" value="TM_PBP1_transp_TpRbsC_like"/>
    <property type="match status" value="1"/>
</dbReference>
<dbReference type="Proteomes" id="UP000824193">
    <property type="component" value="Unassembled WGS sequence"/>
</dbReference>
<evidence type="ECO:0000313" key="8">
    <source>
        <dbReference type="EMBL" id="HIX05491.1"/>
    </source>
</evidence>
<feature type="transmembrane region" description="Helical" evidence="7">
    <location>
        <begin position="303"/>
        <end position="325"/>
    </location>
</feature>
<evidence type="ECO:0000256" key="2">
    <source>
        <dbReference type="ARBA" id="ARBA00022475"/>
    </source>
</evidence>
<name>A0A9D1V3P2_9FIRM</name>
<dbReference type="InterPro" id="IPR001851">
    <property type="entry name" value="ABC_transp_permease"/>
</dbReference>